<reference evidence="3 4" key="1">
    <citation type="journal article" date="2012" name="PLoS Pathog.">
        <title>Diverse lifestyles and strategies of plant pathogenesis encoded in the genomes of eighteen Dothideomycetes fungi.</title>
        <authorList>
            <person name="Ohm R.A."/>
            <person name="Feau N."/>
            <person name="Henrissat B."/>
            <person name="Schoch C.L."/>
            <person name="Horwitz B.A."/>
            <person name="Barry K.W."/>
            <person name="Condon B.J."/>
            <person name="Copeland A.C."/>
            <person name="Dhillon B."/>
            <person name="Glaser F."/>
            <person name="Hesse C.N."/>
            <person name="Kosti I."/>
            <person name="LaButti K."/>
            <person name="Lindquist E.A."/>
            <person name="Lucas S."/>
            <person name="Salamov A.A."/>
            <person name="Bradshaw R.E."/>
            <person name="Ciuffetti L."/>
            <person name="Hamelin R.C."/>
            <person name="Kema G.H.J."/>
            <person name="Lawrence C."/>
            <person name="Scott J.A."/>
            <person name="Spatafora J.W."/>
            <person name="Turgeon B.G."/>
            <person name="de Wit P.J.G.M."/>
            <person name="Zhong S."/>
            <person name="Goodwin S.B."/>
            <person name="Grigoriev I.V."/>
        </authorList>
    </citation>
    <scope>NUCLEOTIDE SEQUENCE [LARGE SCALE GENOMIC DNA]</scope>
    <source>
        <strain evidence="3 4">SO2202</strain>
    </source>
</reference>
<dbReference type="RefSeq" id="XP_016758091.1">
    <property type="nucleotide sequence ID" value="XM_016906565.1"/>
</dbReference>
<dbReference type="GO" id="GO:0043386">
    <property type="term" value="P:mycotoxin biosynthetic process"/>
    <property type="evidence" value="ECO:0007669"/>
    <property type="project" value="InterPro"/>
</dbReference>
<dbReference type="Pfam" id="PF11807">
    <property type="entry name" value="UstYa"/>
    <property type="match status" value="1"/>
</dbReference>
<keyword evidence="4" id="KW-1185">Reference proteome</keyword>
<sequence>MIHKRLLDPSGFTPRDCSGLEWGFDAEDGYNQTLQTACHIQHCVDWIRQDIMCLADPTLEPFVIADEVRFEPEYHQCRSFENVRSWAQRNEYPGSMASLQAFG</sequence>
<dbReference type="OrthoDB" id="3687641at2759"/>
<name>M3BTK4_SPHMS</name>
<gene>
    <name evidence="3" type="ORF">SEPMUDRAFT_151051</name>
</gene>
<comment type="pathway">
    <text evidence="1">Mycotoxin biosynthesis.</text>
</comment>
<evidence type="ECO:0000256" key="2">
    <source>
        <dbReference type="ARBA" id="ARBA00035112"/>
    </source>
</evidence>
<proteinExistence type="inferred from homology"/>
<dbReference type="PANTHER" id="PTHR33365:SF4">
    <property type="entry name" value="CYCLOCHLOROTINE BIOSYNTHESIS PROTEIN O"/>
    <property type="match status" value="1"/>
</dbReference>
<evidence type="ECO:0000313" key="3">
    <source>
        <dbReference type="EMBL" id="EMF09970.1"/>
    </source>
</evidence>
<evidence type="ECO:0000313" key="4">
    <source>
        <dbReference type="Proteomes" id="UP000016931"/>
    </source>
</evidence>
<accession>M3BTK4</accession>
<dbReference type="PANTHER" id="PTHR33365">
    <property type="entry name" value="YALI0B05434P"/>
    <property type="match status" value="1"/>
</dbReference>
<evidence type="ECO:0000256" key="1">
    <source>
        <dbReference type="ARBA" id="ARBA00004685"/>
    </source>
</evidence>
<organism evidence="3 4">
    <name type="scientific">Sphaerulina musiva (strain SO2202)</name>
    <name type="common">Poplar stem canker fungus</name>
    <name type="synonym">Septoria musiva</name>
    <dbReference type="NCBI Taxonomy" id="692275"/>
    <lineage>
        <taxon>Eukaryota</taxon>
        <taxon>Fungi</taxon>
        <taxon>Dikarya</taxon>
        <taxon>Ascomycota</taxon>
        <taxon>Pezizomycotina</taxon>
        <taxon>Dothideomycetes</taxon>
        <taxon>Dothideomycetidae</taxon>
        <taxon>Mycosphaerellales</taxon>
        <taxon>Mycosphaerellaceae</taxon>
        <taxon>Sphaerulina</taxon>
    </lineage>
</organism>
<comment type="similarity">
    <text evidence="2">Belongs to the ustYa family.</text>
</comment>
<dbReference type="AlphaFoldDB" id="M3BTK4"/>
<dbReference type="InterPro" id="IPR021765">
    <property type="entry name" value="UstYa-like"/>
</dbReference>
<dbReference type="EMBL" id="KB456268">
    <property type="protein sequence ID" value="EMF09970.1"/>
    <property type="molecule type" value="Genomic_DNA"/>
</dbReference>
<dbReference type="Proteomes" id="UP000016931">
    <property type="component" value="Unassembled WGS sequence"/>
</dbReference>
<protein>
    <submittedName>
        <fullName evidence="3">Uncharacterized protein</fullName>
    </submittedName>
</protein>
<dbReference type="GeneID" id="27903702"/>
<dbReference type="HOGENOM" id="CLU_2265411_0_0_1"/>